<accession>A0AAD8EAG4</accession>
<dbReference type="Gene3D" id="3.30.70.330">
    <property type="match status" value="3"/>
</dbReference>
<evidence type="ECO:0000256" key="4">
    <source>
        <dbReference type="ARBA" id="ARBA00022737"/>
    </source>
</evidence>
<name>A0AAD8EAG4_DIPPU</name>
<dbReference type="GO" id="GO:0008380">
    <property type="term" value="P:RNA splicing"/>
    <property type="evidence" value="ECO:0007669"/>
    <property type="project" value="UniProtKB-KW"/>
</dbReference>
<evidence type="ECO:0000256" key="6">
    <source>
        <dbReference type="ARBA" id="ARBA00023187"/>
    </source>
</evidence>
<dbReference type="GO" id="GO:0005634">
    <property type="term" value="C:nucleus"/>
    <property type="evidence" value="ECO:0007669"/>
    <property type="project" value="UniProtKB-SubCell"/>
</dbReference>
<dbReference type="InterPro" id="IPR050666">
    <property type="entry name" value="ESRP"/>
</dbReference>
<gene>
    <name evidence="10" type="ORF">L9F63_023020</name>
</gene>
<dbReference type="InterPro" id="IPR035979">
    <property type="entry name" value="RBD_domain_sf"/>
</dbReference>
<feature type="non-terminal residue" evidence="10">
    <location>
        <position position="689"/>
    </location>
</feature>
<proteinExistence type="inferred from homology"/>
<dbReference type="EMBL" id="JASPKZ010007782">
    <property type="protein sequence ID" value="KAJ9582642.1"/>
    <property type="molecule type" value="Genomic_DNA"/>
</dbReference>
<dbReference type="FunFam" id="3.30.70.330:FF:000070">
    <property type="entry name" value="Epithelial splicing regulatory protein 1"/>
    <property type="match status" value="1"/>
</dbReference>
<evidence type="ECO:0000313" key="11">
    <source>
        <dbReference type="Proteomes" id="UP001233999"/>
    </source>
</evidence>
<organism evidence="10 11">
    <name type="scientific">Diploptera punctata</name>
    <name type="common">Pacific beetle cockroach</name>
    <dbReference type="NCBI Taxonomy" id="6984"/>
    <lineage>
        <taxon>Eukaryota</taxon>
        <taxon>Metazoa</taxon>
        <taxon>Ecdysozoa</taxon>
        <taxon>Arthropoda</taxon>
        <taxon>Hexapoda</taxon>
        <taxon>Insecta</taxon>
        <taxon>Pterygota</taxon>
        <taxon>Neoptera</taxon>
        <taxon>Polyneoptera</taxon>
        <taxon>Dictyoptera</taxon>
        <taxon>Blattodea</taxon>
        <taxon>Blaberoidea</taxon>
        <taxon>Blaberidae</taxon>
        <taxon>Diplopterinae</taxon>
        <taxon>Diploptera</taxon>
    </lineage>
</organism>
<feature type="domain" description="RRM" evidence="9">
    <location>
        <begin position="257"/>
        <end position="336"/>
    </location>
</feature>
<dbReference type="GO" id="GO:0006397">
    <property type="term" value="P:mRNA processing"/>
    <property type="evidence" value="ECO:0007669"/>
    <property type="project" value="UniProtKB-KW"/>
</dbReference>
<dbReference type="SMART" id="SM00360">
    <property type="entry name" value="RRM"/>
    <property type="match status" value="3"/>
</dbReference>
<dbReference type="PANTHER" id="PTHR13976">
    <property type="entry name" value="HETEROGENEOUS NUCLEAR RIBONUCLEOPROTEIN-RELATED"/>
    <property type="match status" value="1"/>
</dbReference>
<keyword evidence="7" id="KW-0539">Nucleus</keyword>
<comment type="subcellular location">
    <subcellularLocation>
        <location evidence="1">Nucleus</location>
    </subcellularLocation>
</comment>
<dbReference type="Proteomes" id="UP001233999">
    <property type="component" value="Unassembled WGS sequence"/>
</dbReference>
<dbReference type="CDD" id="cd12738">
    <property type="entry name" value="RRM1_Fusilli"/>
    <property type="match status" value="1"/>
</dbReference>
<dbReference type="GO" id="GO:0003723">
    <property type="term" value="F:RNA binding"/>
    <property type="evidence" value="ECO:0007669"/>
    <property type="project" value="UniProtKB-KW"/>
</dbReference>
<evidence type="ECO:0000313" key="10">
    <source>
        <dbReference type="EMBL" id="KAJ9582642.1"/>
    </source>
</evidence>
<evidence type="ECO:0000256" key="1">
    <source>
        <dbReference type="ARBA" id="ARBA00004123"/>
    </source>
</evidence>
<feature type="region of interest" description="Disordered" evidence="8">
    <location>
        <begin position="519"/>
        <end position="559"/>
    </location>
</feature>
<feature type="domain" description="RRM" evidence="9">
    <location>
        <begin position="130"/>
        <end position="208"/>
    </location>
</feature>
<keyword evidence="5" id="KW-0694">RNA-binding</keyword>
<comment type="similarity">
    <text evidence="2">Belongs to the ESRP family.</text>
</comment>
<keyword evidence="6" id="KW-0508">mRNA splicing</keyword>
<reference evidence="10" key="1">
    <citation type="journal article" date="2023" name="IScience">
        <title>Live-bearing cockroach genome reveals convergent evolutionary mechanisms linked to viviparity in insects and beyond.</title>
        <authorList>
            <person name="Fouks B."/>
            <person name="Harrison M.C."/>
            <person name="Mikhailova A.A."/>
            <person name="Marchal E."/>
            <person name="English S."/>
            <person name="Carruthers M."/>
            <person name="Jennings E.C."/>
            <person name="Chiamaka E.L."/>
            <person name="Frigard R.A."/>
            <person name="Pippel M."/>
            <person name="Attardo G.M."/>
            <person name="Benoit J.B."/>
            <person name="Bornberg-Bauer E."/>
            <person name="Tobe S.S."/>
        </authorList>
    </citation>
    <scope>NUCLEOTIDE SEQUENCE</scope>
    <source>
        <strain evidence="10">Stay&amp;Tobe</strain>
    </source>
</reference>
<evidence type="ECO:0000256" key="3">
    <source>
        <dbReference type="ARBA" id="ARBA00022664"/>
    </source>
</evidence>
<dbReference type="InterPro" id="IPR012677">
    <property type="entry name" value="Nucleotide-bd_a/b_plait_sf"/>
</dbReference>
<evidence type="ECO:0000256" key="2">
    <source>
        <dbReference type="ARBA" id="ARBA00008866"/>
    </source>
</evidence>
<dbReference type="SUPFAM" id="SSF54928">
    <property type="entry name" value="RNA-binding domain, RBD"/>
    <property type="match status" value="3"/>
</dbReference>
<keyword evidence="4" id="KW-0677">Repeat</keyword>
<feature type="non-terminal residue" evidence="10">
    <location>
        <position position="1"/>
    </location>
</feature>
<sequence>HKFENPEAVNLRLEPGICSKNEEVDNSCVVRARGLPWQSSDQDIAKFFRGLNVAKGGVALCLSPQGRRNGEALVRFVNQEHRDMALKRHKHHIGNRYIEVYKASGEDFINVAGGNNNEAQAFLSRGGQVIVRMRGLPYDCTAKQVMFFRPSGNHSCKVMDGEEGVLFVKKPDGRATGDAFVLFALEEDAHNALSKHRELIGSRYIELFRSTTAEVQQVLNRSMDPKTYEQQIPLIAQVPQVPLLPQHIITSGTRKDCIRLRGLPYEAQVEHILDFLGDLAKNIIFQGVHMVYNAQGQPSGEAFIQMDSEQSAFLSAQQKHHRYMIYGKKQRYIEVFQCSGEDMNLVLTGGIPTGAVSPAKAAALLSPGMLPPHPPPPLGSAVAPPPGALPWEPSHALVQAQVAVAQQVQAHALAQAQQNLAIRQSQQDGLWLMNLAAAQQHQAAMALALANPPKQNWNELNGNTTTIVSSCPPTNPTVSVSLANSTSAPASNKQIVAAATPAPTQAYAPIIPHAAPFPGAAPPPPVHAPTAANFHPKGPPPQLPAGGTFPPATAHPPPPAMLPHLMQSPVSAAALMGLKRSWEQAFPTDISSTGTVKRQWQAPPTSAATTTFHPQTGLPAMAYQAQFYPAILRSHKGGSLYRGLIDALSSLLVLQPVAGLDRPYNAPPFVPLLRLPSPSSTSNSLVSNY</sequence>
<dbReference type="CDD" id="cd12743">
    <property type="entry name" value="RRM3_Fusilli"/>
    <property type="match status" value="1"/>
</dbReference>
<feature type="domain" description="RRM" evidence="9">
    <location>
        <begin position="29"/>
        <end position="101"/>
    </location>
</feature>
<protein>
    <recommendedName>
        <fullName evidence="9">RRM domain-containing protein</fullName>
    </recommendedName>
</protein>
<keyword evidence="3" id="KW-0507">mRNA processing</keyword>
<evidence type="ECO:0000259" key="9">
    <source>
        <dbReference type="SMART" id="SM00360"/>
    </source>
</evidence>
<dbReference type="InterPro" id="IPR000504">
    <property type="entry name" value="RRM_dom"/>
</dbReference>
<keyword evidence="11" id="KW-1185">Reference proteome</keyword>
<comment type="caution">
    <text evidence="10">The sequence shown here is derived from an EMBL/GenBank/DDBJ whole genome shotgun (WGS) entry which is preliminary data.</text>
</comment>
<dbReference type="AlphaFoldDB" id="A0AAD8EAG4"/>
<dbReference type="FunFam" id="3.30.70.330:FF:000041">
    <property type="entry name" value="Epithelial splicing regulatory protein 1"/>
    <property type="match status" value="1"/>
</dbReference>
<evidence type="ECO:0000256" key="7">
    <source>
        <dbReference type="ARBA" id="ARBA00023242"/>
    </source>
</evidence>
<evidence type="ECO:0000256" key="8">
    <source>
        <dbReference type="SAM" id="MobiDB-lite"/>
    </source>
</evidence>
<evidence type="ECO:0000256" key="5">
    <source>
        <dbReference type="ARBA" id="ARBA00022884"/>
    </source>
</evidence>
<reference evidence="10" key="2">
    <citation type="submission" date="2023-05" db="EMBL/GenBank/DDBJ databases">
        <authorList>
            <person name="Fouks B."/>
        </authorList>
    </citation>
    <scope>NUCLEOTIDE SEQUENCE</scope>
    <source>
        <strain evidence="10">Stay&amp;Tobe</strain>
        <tissue evidence="10">Testes</tissue>
    </source>
</reference>